<evidence type="ECO:0000256" key="2">
    <source>
        <dbReference type="ARBA" id="ARBA00022723"/>
    </source>
</evidence>
<keyword evidence="5 6" id="KW-0411">Iron-sulfur</keyword>
<dbReference type="AlphaFoldDB" id="A0A4P9UW38"/>
<dbReference type="KEGG" id="mbur:EQU24_17310"/>
<dbReference type="Proteomes" id="UP000305881">
    <property type="component" value="Chromosome"/>
</dbReference>
<dbReference type="SUPFAM" id="SSF54862">
    <property type="entry name" value="4Fe-4S ferredoxins"/>
    <property type="match status" value="1"/>
</dbReference>
<dbReference type="EMBL" id="CP035467">
    <property type="protein sequence ID" value="QCW84893.1"/>
    <property type="molecule type" value="Genomic_DNA"/>
</dbReference>
<dbReference type="PROSITE" id="PS51379">
    <property type="entry name" value="4FE4S_FER_2"/>
    <property type="match status" value="2"/>
</dbReference>
<dbReference type="InterPro" id="IPR017900">
    <property type="entry name" value="4Fe4S_Fe_S_CS"/>
</dbReference>
<dbReference type="InterPro" id="IPR004017">
    <property type="entry name" value="Cys_rich_dom"/>
</dbReference>
<comment type="catalytic activity">
    <reaction evidence="6">
        <text>glycolate + A = glyoxylate + AH2</text>
        <dbReference type="Rhea" id="RHEA:21264"/>
        <dbReference type="ChEBI" id="CHEBI:13193"/>
        <dbReference type="ChEBI" id="CHEBI:17499"/>
        <dbReference type="ChEBI" id="CHEBI:29805"/>
        <dbReference type="ChEBI" id="CHEBI:36655"/>
        <dbReference type="EC" id="1.1.99.14"/>
    </reaction>
</comment>
<dbReference type="InterPro" id="IPR017896">
    <property type="entry name" value="4Fe4S_Fe-S-bd"/>
</dbReference>
<dbReference type="GO" id="GO:0051539">
    <property type="term" value="F:4 iron, 4 sulfur cluster binding"/>
    <property type="evidence" value="ECO:0007669"/>
    <property type="project" value="UniProtKB-UniRule"/>
</dbReference>
<dbReference type="Pfam" id="PF13534">
    <property type="entry name" value="Fer4_17"/>
    <property type="match status" value="1"/>
</dbReference>
<keyword evidence="4 6" id="KW-0408">Iron</keyword>
<feature type="domain" description="4Fe-4S ferredoxin-type" evidence="7">
    <location>
        <begin position="1"/>
        <end position="21"/>
    </location>
</feature>
<dbReference type="PANTHER" id="PTHR32479:SF17">
    <property type="entry name" value="GLYCOLATE OXIDASE IRON-SULFUR SUBUNIT"/>
    <property type="match status" value="1"/>
</dbReference>
<organism evidence="8 9">
    <name type="scientific">Methylotuvimicrobium buryatense</name>
    <name type="common">Methylomicrobium buryatense</name>
    <dbReference type="NCBI Taxonomy" id="95641"/>
    <lineage>
        <taxon>Bacteria</taxon>
        <taxon>Pseudomonadati</taxon>
        <taxon>Pseudomonadota</taxon>
        <taxon>Gammaproteobacteria</taxon>
        <taxon>Methylococcales</taxon>
        <taxon>Methylococcaceae</taxon>
        <taxon>Methylotuvimicrobium</taxon>
    </lineage>
</organism>
<comment type="cofactor">
    <cofactor evidence="6">
        <name>[4Fe-4S] cluster</name>
        <dbReference type="ChEBI" id="CHEBI:49883"/>
    </cofactor>
    <text evidence="6">Binds 2 [4Fe-4S] clusters.</text>
</comment>
<comment type="catalytic activity">
    <reaction evidence="6">
        <text>(R)-lactate + A = pyruvate + AH2</text>
        <dbReference type="Rhea" id="RHEA:15089"/>
        <dbReference type="ChEBI" id="CHEBI:13193"/>
        <dbReference type="ChEBI" id="CHEBI:15361"/>
        <dbReference type="ChEBI" id="CHEBI:16004"/>
        <dbReference type="ChEBI" id="CHEBI:17499"/>
    </reaction>
</comment>
<protein>
    <recommendedName>
        <fullName evidence="6">Glycolate oxidase iron-sulfur subunit</fullName>
        <ecNumber evidence="6">1.1.99.14</ecNumber>
    </recommendedName>
</protein>
<keyword evidence="3" id="KW-0677">Repeat</keyword>
<keyword evidence="6" id="KW-0813">Transport</keyword>
<dbReference type="Gene3D" id="1.10.1060.10">
    <property type="entry name" value="Alpha-helical ferredoxin"/>
    <property type="match status" value="1"/>
</dbReference>
<gene>
    <name evidence="8" type="ORF">EQU24_17310</name>
</gene>
<keyword evidence="2 6" id="KW-0479">Metal-binding</keyword>
<proteinExistence type="predicted"/>
<evidence type="ECO:0000259" key="7">
    <source>
        <dbReference type="PROSITE" id="PS51379"/>
    </source>
</evidence>
<keyword evidence="1 6" id="KW-0004">4Fe-4S</keyword>
<dbReference type="PANTHER" id="PTHR32479">
    <property type="entry name" value="GLYCOLATE OXIDASE IRON-SULFUR SUBUNIT"/>
    <property type="match status" value="1"/>
</dbReference>
<evidence type="ECO:0000256" key="3">
    <source>
        <dbReference type="ARBA" id="ARBA00022737"/>
    </source>
</evidence>
<dbReference type="STRING" id="675511.GCA_000341735_03986"/>
<evidence type="ECO:0000313" key="9">
    <source>
        <dbReference type="Proteomes" id="UP000305881"/>
    </source>
</evidence>
<dbReference type="GO" id="GO:0019154">
    <property type="term" value="F:glycolate dehydrogenase activity"/>
    <property type="evidence" value="ECO:0007669"/>
    <property type="project" value="UniProtKB-EC"/>
</dbReference>
<dbReference type="InterPro" id="IPR012257">
    <property type="entry name" value="Glc_ox_4Fe-4S"/>
</dbReference>
<keyword evidence="6" id="KW-0249">Electron transport</keyword>
<evidence type="ECO:0000256" key="1">
    <source>
        <dbReference type="ARBA" id="ARBA00022485"/>
    </source>
</evidence>
<reference evidence="9" key="1">
    <citation type="journal article" date="2019" name="J. Bacteriol.">
        <title>A Mutagenic Screen Identifies a TonB-Dependent Receptor Required for the Lanthanide Metal Switch in the Type I Methanotroph 'Methylotuvimicrobium buryatense' 5GB1C.</title>
        <authorList>
            <person name="Groom J.D."/>
            <person name="Ford S.M."/>
            <person name="Pesesky M.W."/>
            <person name="Lidstrom M.E."/>
        </authorList>
    </citation>
    <scope>NUCLEOTIDE SEQUENCE [LARGE SCALE GENOMIC DNA]</scope>
    <source>
        <strain evidence="9">5GB1C</strain>
    </source>
</reference>
<sequence>MRCGMCVGQCPTYKLFQLNEETPRARIRTIEKILAGGETVSASELVHLNSCLLCRACETACPSRMAYGSLFDNAQAVLSEGRRRTILAASAFKLIESKLLRRALITLITLYIRSGLQSLVRRSGLLKMLNLVEADGISRLPSLSGMADRYPAKKKTLGKVALFTGCLTEPFDRETLNAATDLLNAIGYDVLIPKGQTCCGAIHQHNGKQQSVPDFIRRNREAFAALDIDAVVFIATGCGAMLDEYPQDDEPGVEFHERLFDVDDFLLQHWPDRLRLKSCYLKVAVHEPCSQRNVLKNQKSVYALLQKIPGIDVQPLSGSDVCCGAGGAYMLTHPENAARLRDMKLQAIASAAPDVVVSANFGCALYLNSAESSPTVKVIHPLKLLADCL</sequence>
<dbReference type="PROSITE" id="PS00198">
    <property type="entry name" value="4FE4S_FER_1"/>
    <property type="match status" value="1"/>
</dbReference>
<dbReference type="Pfam" id="PF02754">
    <property type="entry name" value="CCG"/>
    <property type="match status" value="2"/>
</dbReference>
<dbReference type="GO" id="GO:0046872">
    <property type="term" value="F:metal ion binding"/>
    <property type="evidence" value="ECO:0007669"/>
    <property type="project" value="UniProtKB-UniRule"/>
</dbReference>
<evidence type="ECO:0000256" key="5">
    <source>
        <dbReference type="ARBA" id="ARBA00023014"/>
    </source>
</evidence>
<evidence type="ECO:0000256" key="4">
    <source>
        <dbReference type="ARBA" id="ARBA00023004"/>
    </source>
</evidence>
<evidence type="ECO:0000256" key="6">
    <source>
        <dbReference type="PIRNR" id="PIRNR000139"/>
    </source>
</evidence>
<accession>A0A4P9UW38</accession>
<comment type="function">
    <text evidence="6">Component of a complex that catalyzes the oxidation of glycolate to glyoxylate.</text>
</comment>
<dbReference type="EC" id="1.1.99.14" evidence="6"/>
<dbReference type="PIRSF" id="PIRSF000139">
    <property type="entry name" value="Glc_ox_4Fe-4S"/>
    <property type="match status" value="1"/>
</dbReference>
<name>A0A4P9UW38_METBY</name>
<dbReference type="OrthoDB" id="9765258at2"/>
<feature type="domain" description="4Fe-4S ferredoxin-type" evidence="7">
    <location>
        <begin position="42"/>
        <end position="73"/>
    </location>
</feature>
<evidence type="ECO:0000313" key="8">
    <source>
        <dbReference type="EMBL" id="QCW84893.1"/>
    </source>
</evidence>
<keyword evidence="9" id="KW-1185">Reference proteome</keyword>
<dbReference type="InterPro" id="IPR009051">
    <property type="entry name" value="Helical_ferredxn"/>
</dbReference>